<keyword evidence="1" id="KW-0812">Transmembrane</keyword>
<name>A0A6S6UHM4_9BACT</name>
<dbReference type="EMBL" id="CACVAS010000147">
    <property type="protein sequence ID" value="CAA6826699.1"/>
    <property type="molecule type" value="Genomic_DNA"/>
</dbReference>
<dbReference type="Gene3D" id="3.30.420.40">
    <property type="match status" value="2"/>
</dbReference>
<dbReference type="Gene3D" id="3.30.1490.300">
    <property type="match status" value="1"/>
</dbReference>
<evidence type="ECO:0000313" key="2">
    <source>
        <dbReference type="EMBL" id="CAA6826699.1"/>
    </source>
</evidence>
<accession>A0A6S6UHM4</accession>
<organism evidence="2">
    <name type="scientific">uncultured Sulfurovum sp</name>
    <dbReference type="NCBI Taxonomy" id="269237"/>
    <lineage>
        <taxon>Bacteria</taxon>
        <taxon>Pseudomonadati</taxon>
        <taxon>Campylobacterota</taxon>
        <taxon>Epsilonproteobacteria</taxon>
        <taxon>Campylobacterales</taxon>
        <taxon>Sulfurovaceae</taxon>
        <taxon>Sulfurovum</taxon>
        <taxon>environmental samples</taxon>
    </lineage>
</organism>
<feature type="transmembrane region" description="Helical" evidence="1">
    <location>
        <begin position="341"/>
        <end position="365"/>
    </location>
</feature>
<keyword evidence="1" id="KW-0472">Membrane</keyword>
<dbReference type="AlphaFoldDB" id="A0A6S6UHM4"/>
<protein>
    <submittedName>
        <fullName evidence="2">Uncharacterized protein</fullName>
    </submittedName>
</protein>
<evidence type="ECO:0000256" key="1">
    <source>
        <dbReference type="SAM" id="Phobius"/>
    </source>
</evidence>
<keyword evidence="1" id="KW-1133">Transmembrane helix</keyword>
<gene>
    <name evidence="2" type="ORF">HELGO_WM1630</name>
</gene>
<reference evidence="2" key="1">
    <citation type="submission" date="2020-01" db="EMBL/GenBank/DDBJ databases">
        <authorList>
            <person name="Meier V. D."/>
            <person name="Meier V D."/>
        </authorList>
    </citation>
    <scope>NUCLEOTIDE SEQUENCE</scope>
    <source>
        <strain evidence="2">HLG_WM_MAG_01</strain>
    </source>
</reference>
<proteinExistence type="predicted"/>
<sequence length="513" mass="59340">MFSKKSPSENVTSSVKKVITLDPYIDKHYVFKNDKFQLQNKLNYNTSHYTASYLQNKNCINTSVFISRSIPEEDISDVLEIKAYEELGLDQTLDYSISSVEIHSDEEEREFSIFVTQADKMDALYVPIKEHTKYIDLIIPAPLLYKALYNKEVLALEGVHAFVYFTHEDSFVTLYKNGEFLYAKSIPFSYMEIYDKYCEATGNKVEEKEFFTLLETDGLKTSHQGNQEKFMQIFAEVFMSINDIIIYAKRAFRLENIDKLYIGSQKGDITGINEYAKSYLGLDAEKLDFNYNIKTTESYVDQLQYLMLLTAYDYIDDEKSIANLTMFPRAPAFQNRASGQFIIAVFAAISIGLAYPIFYLLGAYMNDAKILMLSKENNKLQTQTNKYKQVLGVKKKEIEALDVKITALEKKYDGKTKTLTSIYDKKVNYRLKSSTFHDIAEELTKHDVKIDRINSKDDTIWVSLVSSSDRKLTELIKYISDTHFSEINNIDIEMIHKDNNSSYYKGLLKVELK</sequence>